<dbReference type="GO" id="GO:0019748">
    <property type="term" value="P:secondary metabolic process"/>
    <property type="evidence" value="ECO:0007669"/>
    <property type="project" value="TreeGrafter"/>
</dbReference>
<accession>A0A7R6QQ92</accession>
<dbReference type="GO" id="GO:0005737">
    <property type="term" value="C:cytoplasm"/>
    <property type="evidence" value="ECO:0007669"/>
    <property type="project" value="TreeGrafter"/>
</dbReference>
<reference evidence="3" key="2">
    <citation type="journal article" date="2020" name="Org. Lett.">
        <title>Oxidative Ring Contraction by a Multifunctional Dioxygenase Generates the Core Cycloocatadiene in the Biosynthesis of Fungal Dimeric Anhydride Zopfiellin.</title>
        <authorList>
            <person name="Shiina T."/>
            <person name="Ozaki T."/>
            <person name="Matsu Y."/>
            <person name="Nagamine S."/>
            <person name="Liu C."/>
            <person name="Hashimoto M."/>
            <person name="Minami A."/>
            <person name="Oikawa H."/>
        </authorList>
    </citation>
    <scope>NUCLEOTIDE SEQUENCE</scope>
    <source>
        <strain evidence="3">No. 37-3</strain>
    </source>
</reference>
<dbReference type="SUPFAM" id="SSF53474">
    <property type="entry name" value="alpha/beta-Hydrolases"/>
    <property type="match status" value="1"/>
</dbReference>
<evidence type="ECO:0000256" key="1">
    <source>
        <dbReference type="ARBA" id="ARBA00022801"/>
    </source>
</evidence>
<evidence type="ECO:0000313" key="4">
    <source>
        <dbReference type="EMBL" id="QTE75993.1"/>
    </source>
</evidence>
<proteinExistence type="predicted"/>
<gene>
    <name evidence="3" type="primary">zopM</name>
    <name evidence="4" type="synonym">zopR1</name>
</gene>
<dbReference type="PANTHER" id="PTHR48070">
    <property type="entry name" value="ESTERASE OVCA2"/>
    <property type="match status" value="1"/>
</dbReference>
<dbReference type="InterPro" id="IPR050593">
    <property type="entry name" value="LovG"/>
</dbReference>
<dbReference type="Pfam" id="PF03959">
    <property type="entry name" value="FSH1"/>
    <property type="match status" value="1"/>
</dbReference>
<organism evidence="3">
    <name type="scientific">Diffractella curvata</name>
    <dbReference type="NCBI Taxonomy" id="2819868"/>
    <lineage>
        <taxon>Eukaryota</taxon>
        <taxon>Fungi</taxon>
        <taxon>Dikarya</taxon>
        <taxon>Ascomycota</taxon>
        <taxon>Pezizomycotina</taxon>
        <taxon>Sordariomycetes</taxon>
        <taxon>Sordariomycetidae</taxon>
        <taxon>Sordariales</taxon>
        <taxon>Lasiosphaeriaceae</taxon>
        <taxon>Diffractella</taxon>
    </lineage>
</organism>
<dbReference type="GO" id="GO:0005634">
    <property type="term" value="C:nucleus"/>
    <property type="evidence" value="ECO:0007669"/>
    <property type="project" value="TreeGrafter"/>
</dbReference>
<evidence type="ECO:0000259" key="2">
    <source>
        <dbReference type="Pfam" id="PF03959"/>
    </source>
</evidence>
<dbReference type="Gene3D" id="3.40.50.1820">
    <property type="entry name" value="alpha/beta hydrolase"/>
    <property type="match status" value="1"/>
</dbReference>
<keyword evidence="1 3" id="KW-0378">Hydrolase</keyword>
<reference evidence="4" key="1">
    <citation type="journal article" date="2020" name="Chem. Sci.">
        <title>Uncovering biosynthetic relationships between antifungal nonadrides and octadrides.</title>
        <authorList>
            <person name="de Mattos-Shipley K.M.J."/>
            <person name="Spencer C."/>
            <person name="Greco C."/>
            <person name="Heard D.M."/>
            <person name="O'Flynn D.E."/>
            <person name="Dao T.T."/>
            <person name="Song Z."/>
            <person name="Mulholland N.P."/>
            <person name="Vincent J.L."/>
            <person name="Simpson T.J."/>
            <person name="Cox R.R."/>
            <person name="Bailey A.M."/>
            <person name="Willis C.L."/>
        </authorList>
    </citation>
    <scope>NUCLEOTIDE SEQUENCE</scope>
    <source>
        <strain evidence="4">CBS 591.74</strain>
    </source>
</reference>
<protein>
    <submittedName>
        <fullName evidence="3">Putative hydrolase</fullName>
    </submittedName>
    <submittedName>
        <fullName evidence="4">ZopR1</fullName>
    </submittedName>
</protein>
<feature type="domain" description="Serine hydrolase" evidence="2">
    <location>
        <begin position="3"/>
        <end position="203"/>
    </location>
</feature>
<dbReference type="EMBL" id="MT724049">
    <property type="protein sequence ID" value="QTE75993.1"/>
    <property type="molecule type" value="Genomic_DNA"/>
</dbReference>
<sequence>MPTLKFLCLHGAGTNAQILGSQLGPLMRELGKDNSAIFHLVEGDVGSPPGPGIEGFYEGPFFSYYKWPRTFNDNDESIMEAYDMLYEVIEEEGPFDGILGFSHGGTLATGFLAHHATLNPYDPPLFRCAVFFSSLAPFRMNDDETPVFEEGLEGKIKIPTLHVMGTKDFIYSYSLHLFNLCDVKSSAILVHDRGHEIPSDGKTLARMAAAFRDLGTRSMFL</sequence>
<dbReference type="InterPro" id="IPR005645">
    <property type="entry name" value="FSH-like_dom"/>
</dbReference>
<dbReference type="PANTHER" id="PTHR48070:SF4">
    <property type="entry name" value="ESTERASE ALNB"/>
    <property type="match status" value="1"/>
</dbReference>
<dbReference type="EMBL" id="LC516887">
    <property type="protein sequence ID" value="BBU42027.1"/>
    <property type="molecule type" value="Genomic_DNA"/>
</dbReference>
<evidence type="ECO:0000313" key="3">
    <source>
        <dbReference type="EMBL" id="BBU42027.1"/>
    </source>
</evidence>
<dbReference type="InterPro" id="IPR029058">
    <property type="entry name" value="AB_hydrolase_fold"/>
</dbReference>
<dbReference type="GO" id="GO:0016787">
    <property type="term" value="F:hydrolase activity"/>
    <property type="evidence" value="ECO:0007669"/>
    <property type="project" value="UniProtKB-KW"/>
</dbReference>
<name>A0A7R6QQ92_9PEZI</name>
<dbReference type="AlphaFoldDB" id="A0A7R6QQ92"/>